<dbReference type="CDD" id="cd19985">
    <property type="entry name" value="PBP1_ABC_HAAT-like"/>
    <property type="match status" value="1"/>
</dbReference>
<evidence type="ECO:0000256" key="2">
    <source>
        <dbReference type="ARBA" id="ARBA00022729"/>
    </source>
</evidence>
<dbReference type="PANTHER" id="PTHR47151">
    <property type="entry name" value="LEU/ILE/VAL-BINDING ABC TRANSPORTER SUBUNIT"/>
    <property type="match status" value="1"/>
</dbReference>
<dbReference type="InterPro" id="IPR028081">
    <property type="entry name" value="Leu-bd"/>
</dbReference>
<evidence type="ECO:0000259" key="5">
    <source>
        <dbReference type="Pfam" id="PF13458"/>
    </source>
</evidence>
<feature type="domain" description="Leucine-binding protein" evidence="5">
    <location>
        <begin position="64"/>
        <end position="417"/>
    </location>
</feature>
<proteinExistence type="inferred from homology"/>
<feature type="transmembrane region" description="Helical" evidence="4">
    <location>
        <begin position="707"/>
        <end position="732"/>
    </location>
</feature>
<keyword evidence="4" id="KW-0812">Transmembrane</keyword>
<organism evidence="6 7">
    <name type="scientific">Desulfonema magnum</name>
    <dbReference type="NCBI Taxonomy" id="45655"/>
    <lineage>
        <taxon>Bacteria</taxon>
        <taxon>Pseudomonadati</taxon>
        <taxon>Thermodesulfobacteriota</taxon>
        <taxon>Desulfobacteria</taxon>
        <taxon>Desulfobacterales</taxon>
        <taxon>Desulfococcaceae</taxon>
        <taxon>Desulfonema</taxon>
    </lineage>
</organism>
<dbReference type="RefSeq" id="WP_207680898.1">
    <property type="nucleotide sequence ID" value="NZ_CP061800.1"/>
</dbReference>
<dbReference type="SUPFAM" id="SSF53822">
    <property type="entry name" value="Periplasmic binding protein-like I"/>
    <property type="match status" value="1"/>
</dbReference>
<dbReference type="KEGG" id="dmm:dnm_003840"/>
<feature type="coiled-coil region" evidence="3">
    <location>
        <begin position="366"/>
        <end position="393"/>
    </location>
</feature>
<dbReference type="Pfam" id="PF13458">
    <property type="entry name" value="Peripla_BP_6"/>
    <property type="match status" value="1"/>
</dbReference>
<evidence type="ECO:0000313" key="6">
    <source>
        <dbReference type="EMBL" id="QTA84390.1"/>
    </source>
</evidence>
<dbReference type="PANTHER" id="PTHR47151:SF2">
    <property type="entry name" value="AMINO ACID BINDING PROTEIN"/>
    <property type="match status" value="1"/>
</dbReference>
<comment type="similarity">
    <text evidence="1">Belongs to the leucine-binding protein family.</text>
</comment>
<dbReference type="Gene3D" id="3.40.50.2300">
    <property type="match status" value="2"/>
</dbReference>
<dbReference type="InterPro" id="IPR028082">
    <property type="entry name" value="Peripla_BP_I"/>
</dbReference>
<evidence type="ECO:0000313" key="7">
    <source>
        <dbReference type="Proteomes" id="UP000663722"/>
    </source>
</evidence>
<keyword evidence="2" id="KW-0732">Signal</keyword>
<feature type="transmembrane region" description="Helical" evidence="4">
    <location>
        <begin position="679"/>
        <end position="695"/>
    </location>
</feature>
<feature type="transmembrane region" description="Helical" evidence="4">
    <location>
        <begin position="651"/>
        <end position="672"/>
    </location>
</feature>
<keyword evidence="4" id="KW-1133">Transmembrane helix</keyword>
<evidence type="ECO:0000256" key="1">
    <source>
        <dbReference type="ARBA" id="ARBA00010062"/>
    </source>
</evidence>
<keyword evidence="3" id="KW-0175">Coiled coil</keyword>
<dbReference type="EMBL" id="CP061800">
    <property type="protein sequence ID" value="QTA84390.1"/>
    <property type="molecule type" value="Genomic_DNA"/>
</dbReference>
<evidence type="ECO:0000256" key="3">
    <source>
        <dbReference type="SAM" id="Coils"/>
    </source>
</evidence>
<keyword evidence="7" id="KW-1185">Reference proteome</keyword>
<name>A0A975GKD2_9BACT</name>
<dbReference type="Gene3D" id="1.20.58.390">
    <property type="entry name" value="Neurotransmitter-gated ion-channel transmembrane domain"/>
    <property type="match status" value="1"/>
</dbReference>
<gene>
    <name evidence="6" type="ORF">dnm_003840</name>
</gene>
<keyword evidence="4" id="KW-0472">Membrane</keyword>
<protein>
    <submittedName>
        <fullName evidence="6">Leucine binding domain-containing protein</fullName>
    </submittedName>
</protein>
<accession>A0A975GKD2</accession>
<reference evidence="6" key="1">
    <citation type="journal article" date="2021" name="Microb. Physiol.">
        <title>Proteogenomic Insights into the Physiology of Marine, Sulfate-Reducing, Filamentous Desulfonema limicola and Desulfonema magnum.</title>
        <authorList>
            <person name="Schnaars V."/>
            <person name="Wohlbrand L."/>
            <person name="Scheve S."/>
            <person name="Hinrichs C."/>
            <person name="Reinhardt R."/>
            <person name="Rabus R."/>
        </authorList>
    </citation>
    <scope>NUCLEOTIDE SEQUENCE</scope>
    <source>
        <strain evidence="6">4be13</strain>
    </source>
</reference>
<feature type="transmembrane region" description="Helical" evidence="4">
    <location>
        <begin position="35"/>
        <end position="55"/>
    </location>
</feature>
<dbReference type="Proteomes" id="UP000663722">
    <property type="component" value="Chromosome"/>
</dbReference>
<sequence>MRFSVLTTGELNGIHHYLCRTTQNIINSHLMKKTLLIILSSFIISGLIIIFFLWFSDSAFRKEEIYIAAAVPLSGNHRSEGRAMLNGIKLYLDKVNHTGGINGRKIKLLIFNDKNQISAAIDAASDITENDKILLVLGHFSSPTCLAVGRIYKKSGIPAITASATAEDVTLANGLYFRIISGNRFQGNFIATYISKSLYKKSACIIFSKDRYGTELAEYFEKKACDLGIRIKGKWGFDAKNGHLNKGLNKIINSLRAIKNPGIIFVAAQGDEGARIVTTLKHAGANYAIIGSDAFATDAFTQRILKYPQEQAVPGHFSDGIYTVSPFLADIANKEAQVFRQEFLDKYNEEPSWVAACYYDAAHVAVEAVRQSKNRENENIRKYRRQIREHLENMSDPEYNSVKGITGNIFFDKNRNAKNSLSVGIYKKNKLLPAFSQYRQLLSDDSSDHNIPKGPGDESAMIVIDEKVMVKTQIVYTGIDINEISKLDMKRFRCTIDFYLWFRFQKDFDDSNIVFVNAVNPIKLGKPVMEEIIRNVTIRTYRVKADFKSNFNFYTYPFECQVIPVRFRHISRVGSTLCYVADVPGLPYLYKKNVRKKEINALTGWNISEIWVYQNMITPSVDDSDAYDPQNPISYSQFNAAIRIKKQGMDAALKICFPFFIITVILFLVYFVPSDRIEIKISMLMGVLTTTAIYHSEIRSDIPAEHILAIEYAFFTIYGAAAIFTIISLMTYKQQKQRTAL</sequence>
<dbReference type="InterPro" id="IPR038050">
    <property type="entry name" value="Neuro_actylchol_rec"/>
</dbReference>
<evidence type="ECO:0000256" key="4">
    <source>
        <dbReference type="SAM" id="Phobius"/>
    </source>
</evidence>
<dbReference type="AlphaFoldDB" id="A0A975GKD2"/>